<proteinExistence type="predicted"/>
<dbReference type="Proteomes" id="UP000694680">
    <property type="component" value="Chromosome 18"/>
</dbReference>
<keyword evidence="1" id="KW-0677">Repeat</keyword>
<evidence type="ECO:0000256" key="1">
    <source>
        <dbReference type="ARBA" id="ARBA00022737"/>
    </source>
</evidence>
<name>A0A8C5HYM9_GOUWI</name>
<evidence type="ECO:0000256" key="3">
    <source>
        <dbReference type="PROSITE-ProRule" id="PRU00023"/>
    </source>
</evidence>
<dbReference type="Gene3D" id="1.25.40.20">
    <property type="entry name" value="Ankyrin repeat-containing domain"/>
    <property type="match status" value="1"/>
</dbReference>
<evidence type="ECO:0000313" key="4">
    <source>
        <dbReference type="Ensembl" id="ENSGWIP00000051607.1"/>
    </source>
</evidence>
<dbReference type="SMART" id="SM00248">
    <property type="entry name" value="ANK"/>
    <property type="match status" value="1"/>
</dbReference>
<keyword evidence="2 3" id="KW-0040">ANK repeat</keyword>
<evidence type="ECO:0000256" key="2">
    <source>
        <dbReference type="ARBA" id="ARBA00023043"/>
    </source>
</evidence>
<reference evidence="4" key="1">
    <citation type="submission" date="2020-06" db="EMBL/GenBank/DDBJ databases">
        <authorList>
            <consortium name="Wellcome Sanger Institute Data Sharing"/>
        </authorList>
    </citation>
    <scope>NUCLEOTIDE SEQUENCE [LARGE SCALE GENOMIC DNA]</scope>
</reference>
<dbReference type="Ensembl" id="ENSGWIT00000055704.1">
    <property type="protein sequence ID" value="ENSGWIP00000051607.1"/>
    <property type="gene ID" value="ENSGWIG00000024995.1"/>
</dbReference>
<dbReference type="PANTHER" id="PTHR24171">
    <property type="entry name" value="ANKYRIN REPEAT DOMAIN-CONTAINING PROTEIN 39-RELATED"/>
    <property type="match status" value="1"/>
</dbReference>
<sequence length="77" mass="8523">QLSSQRGPQKCYCLILGKEHRVLVCFCENVYSGQTPLHLAASKGHLDHVEMLVNHGADVLAKDRMGLTPVDIARICH</sequence>
<evidence type="ECO:0000313" key="5">
    <source>
        <dbReference type="Proteomes" id="UP000694680"/>
    </source>
</evidence>
<dbReference type="SUPFAM" id="SSF48403">
    <property type="entry name" value="Ankyrin repeat"/>
    <property type="match status" value="1"/>
</dbReference>
<dbReference type="PROSITE" id="PS50088">
    <property type="entry name" value="ANK_REPEAT"/>
    <property type="match status" value="1"/>
</dbReference>
<dbReference type="Pfam" id="PF13857">
    <property type="entry name" value="Ank_5"/>
    <property type="match status" value="1"/>
</dbReference>
<accession>A0A8C5HYM9</accession>
<feature type="repeat" description="ANK" evidence="3">
    <location>
        <begin position="32"/>
        <end position="64"/>
    </location>
</feature>
<dbReference type="InterPro" id="IPR036770">
    <property type="entry name" value="Ankyrin_rpt-contain_sf"/>
</dbReference>
<dbReference type="PANTHER" id="PTHR24171:SF9">
    <property type="entry name" value="ANKYRIN REPEAT DOMAIN-CONTAINING PROTEIN 39"/>
    <property type="match status" value="1"/>
</dbReference>
<keyword evidence="5" id="KW-1185">Reference proteome</keyword>
<reference evidence="4" key="2">
    <citation type="submission" date="2025-08" db="UniProtKB">
        <authorList>
            <consortium name="Ensembl"/>
        </authorList>
    </citation>
    <scope>IDENTIFICATION</scope>
</reference>
<organism evidence="4 5">
    <name type="scientific">Gouania willdenowi</name>
    <name type="common">Blunt-snouted clingfish</name>
    <name type="synonym">Lepadogaster willdenowi</name>
    <dbReference type="NCBI Taxonomy" id="441366"/>
    <lineage>
        <taxon>Eukaryota</taxon>
        <taxon>Metazoa</taxon>
        <taxon>Chordata</taxon>
        <taxon>Craniata</taxon>
        <taxon>Vertebrata</taxon>
        <taxon>Euteleostomi</taxon>
        <taxon>Actinopterygii</taxon>
        <taxon>Neopterygii</taxon>
        <taxon>Teleostei</taxon>
        <taxon>Neoteleostei</taxon>
        <taxon>Acanthomorphata</taxon>
        <taxon>Ovalentaria</taxon>
        <taxon>Blenniimorphae</taxon>
        <taxon>Blenniiformes</taxon>
        <taxon>Gobiesocoidei</taxon>
        <taxon>Gobiesocidae</taxon>
        <taxon>Gobiesocinae</taxon>
        <taxon>Gouania</taxon>
    </lineage>
</organism>
<protein>
    <submittedName>
        <fullName evidence="4">Uncharacterized protein</fullName>
    </submittedName>
</protein>
<dbReference type="InterPro" id="IPR002110">
    <property type="entry name" value="Ankyrin_rpt"/>
</dbReference>
<reference evidence="4" key="3">
    <citation type="submission" date="2025-09" db="UniProtKB">
        <authorList>
            <consortium name="Ensembl"/>
        </authorList>
    </citation>
    <scope>IDENTIFICATION</scope>
</reference>
<dbReference type="PROSITE" id="PS50297">
    <property type="entry name" value="ANK_REP_REGION"/>
    <property type="match status" value="1"/>
</dbReference>
<dbReference type="AlphaFoldDB" id="A0A8C5HYM9"/>